<geneLocation type="plasmid" evidence="1 2">
    <name>unnamed6</name>
</geneLocation>
<dbReference type="EMBL" id="CP132308">
    <property type="protein sequence ID" value="WLS01255.1"/>
    <property type="molecule type" value="Genomic_DNA"/>
</dbReference>
<keyword evidence="1" id="KW-0614">Plasmid</keyword>
<proteinExistence type="predicted"/>
<dbReference type="AlphaFoldDB" id="A0AA50HBT5"/>
<gene>
    <name evidence="1" type="ORF">Q9313_28125</name>
</gene>
<protein>
    <submittedName>
        <fullName evidence="1">Uncharacterized protein</fullName>
    </submittedName>
</protein>
<accession>A0AA50HBT5</accession>
<keyword evidence="2" id="KW-1185">Reference proteome</keyword>
<organism evidence="1 2">
    <name type="scientific">Shinella sumterensis</name>
    <dbReference type="NCBI Taxonomy" id="1967501"/>
    <lineage>
        <taxon>Bacteria</taxon>
        <taxon>Pseudomonadati</taxon>
        <taxon>Pseudomonadota</taxon>
        <taxon>Alphaproteobacteria</taxon>
        <taxon>Hyphomicrobiales</taxon>
        <taxon>Rhizobiaceae</taxon>
        <taxon>Shinella</taxon>
    </lineage>
</organism>
<reference evidence="1 2" key="1">
    <citation type="submission" date="2023-08" db="EMBL/GenBank/DDBJ databases">
        <title>Pathogen: clinical or host-associated sample.</title>
        <authorList>
            <person name="Hergert J."/>
            <person name="Casey R."/>
            <person name="Wagner J."/>
            <person name="Young E.L."/>
            <person name="Oakeson K.F."/>
        </authorList>
    </citation>
    <scope>NUCLEOTIDE SEQUENCE [LARGE SCALE GENOMIC DNA]</scope>
    <source>
        <strain evidence="1 2">1760953</strain>
        <plasmid evidence="1 2">unnamed6</plasmid>
    </source>
</reference>
<dbReference type="RefSeq" id="WP_306041619.1">
    <property type="nucleotide sequence ID" value="NZ_CP132308.1"/>
</dbReference>
<sequence length="61" mass="7287">MGKQTITIIQTFRTERRITVEVDAEDHERVIEKFESGSAEVPVFDDPRWKTEWNLQSEDYE</sequence>
<evidence type="ECO:0000313" key="1">
    <source>
        <dbReference type="EMBL" id="WLS01255.1"/>
    </source>
</evidence>
<evidence type="ECO:0000313" key="2">
    <source>
        <dbReference type="Proteomes" id="UP001234585"/>
    </source>
</evidence>
<name>A0AA50HBT5_9HYPH</name>
<dbReference type="Proteomes" id="UP001234585">
    <property type="component" value="Plasmid unnamed6"/>
</dbReference>